<evidence type="ECO:0000313" key="5">
    <source>
        <dbReference type="Proteomes" id="UP000765509"/>
    </source>
</evidence>
<evidence type="ECO:0000256" key="2">
    <source>
        <dbReference type="SAM" id="MobiDB-lite"/>
    </source>
</evidence>
<dbReference type="EMBL" id="AVOT02001565">
    <property type="protein sequence ID" value="MBW0467387.1"/>
    <property type="molecule type" value="Genomic_DNA"/>
</dbReference>
<sequence length="235" mass="26965">MLGTKLAFSTAYHPQTDGLSERMIQIMEDILRGFCAYGMEYKDHEGYTHDWVTLLPTVQLAYNTIQHSTTGKTSSLVEKGWNTLLTVDHLNRNLLTIHPTAKDFHDMWKTACDTAAKFIAEAKEYNKQSGTNHTWNLTLEKGASISGKCREVKLIEEFSRKHSVFPMSLVKPYFQTQEEKFPSRKKNPTPPEIVEVEDSPGPVKKIIKARKIRLNGKDQRQYSVRFKNQTADKDK</sequence>
<evidence type="ECO:0000256" key="1">
    <source>
        <dbReference type="ARBA" id="ARBA00022884"/>
    </source>
</evidence>
<dbReference type="SUPFAM" id="SSF53098">
    <property type="entry name" value="Ribonuclease H-like"/>
    <property type="match status" value="1"/>
</dbReference>
<dbReference type="GO" id="GO:0003723">
    <property type="term" value="F:RNA binding"/>
    <property type="evidence" value="ECO:0007669"/>
    <property type="project" value="UniProtKB-KW"/>
</dbReference>
<feature type="domain" description="Integrase catalytic" evidence="3">
    <location>
        <begin position="1"/>
        <end position="82"/>
    </location>
</feature>
<dbReference type="GO" id="GO:0015074">
    <property type="term" value="P:DNA integration"/>
    <property type="evidence" value="ECO:0007669"/>
    <property type="project" value="InterPro"/>
</dbReference>
<gene>
    <name evidence="4" type="ORF">O181_007102</name>
</gene>
<evidence type="ECO:0000313" key="4">
    <source>
        <dbReference type="EMBL" id="MBW0467387.1"/>
    </source>
</evidence>
<feature type="region of interest" description="Disordered" evidence="2">
    <location>
        <begin position="177"/>
        <end position="200"/>
    </location>
</feature>
<dbReference type="OrthoDB" id="4360000at2759"/>
<dbReference type="GO" id="GO:0005634">
    <property type="term" value="C:nucleus"/>
    <property type="evidence" value="ECO:0007669"/>
    <property type="project" value="UniProtKB-ARBA"/>
</dbReference>
<dbReference type="Gene3D" id="3.30.420.10">
    <property type="entry name" value="Ribonuclease H-like superfamily/Ribonuclease H"/>
    <property type="match status" value="1"/>
</dbReference>
<dbReference type="InterPro" id="IPR036397">
    <property type="entry name" value="RNaseH_sf"/>
</dbReference>
<evidence type="ECO:0000259" key="3">
    <source>
        <dbReference type="PROSITE" id="PS50994"/>
    </source>
</evidence>
<name>A0A9Q3BM27_9BASI</name>
<protein>
    <recommendedName>
        <fullName evidence="3">Integrase catalytic domain-containing protein</fullName>
    </recommendedName>
</protein>
<comment type="caution">
    <text evidence="4">The sequence shown here is derived from an EMBL/GenBank/DDBJ whole genome shotgun (WGS) entry which is preliminary data.</text>
</comment>
<keyword evidence="5" id="KW-1185">Reference proteome</keyword>
<accession>A0A9Q3BM27</accession>
<organism evidence="4 5">
    <name type="scientific">Austropuccinia psidii MF-1</name>
    <dbReference type="NCBI Taxonomy" id="1389203"/>
    <lineage>
        <taxon>Eukaryota</taxon>
        <taxon>Fungi</taxon>
        <taxon>Dikarya</taxon>
        <taxon>Basidiomycota</taxon>
        <taxon>Pucciniomycotina</taxon>
        <taxon>Pucciniomycetes</taxon>
        <taxon>Pucciniales</taxon>
        <taxon>Sphaerophragmiaceae</taxon>
        <taxon>Austropuccinia</taxon>
    </lineage>
</organism>
<keyword evidence="1" id="KW-0694">RNA-binding</keyword>
<dbReference type="InterPro" id="IPR001584">
    <property type="entry name" value="Integrase_cat-core"/>
</dbReference>
<dbReference type="InterPro" id="IPR012337">
    <property type="entry name" value="RNaseH-like_sf"/>
</dbReference>
<dbReference type="AlphaFoldDB" id="A0A9Q3BM27"/>
<proteinExistence type="predicted"/>
<dbReference type="Proteomes" id="UP000765509">
    <property type="component" value="Unassembled WGS sequence"/>
</dbReference>
<reference evidence="4" key="1">
    <citation type="submission" date="2021-03" db="EMBL/GenBank/DDBJ databases">
        <title>Draft genome sequence of rust myrtle Austropuccinia psidii MF-1, a brazilian biotype.</title>
        <authorList>
            <person name="Quecine M.C."/>
            <person name="Pachon D.M.R."/>
            <person name="Bonatelli M.L."/>
            <person name="Correr F.H."/>
            <person name="Franceschini L.M."/>
            <person name="Leite T.F."/>
            <person name="Margarido G.R.A."/>
            <person name="Almeida C.A."/>
            <person name="Ferrarezi J.A."/>
            <person name="Labate C.A."/>
        </authorList>
    </citation>
    <scope>NUCLEOTIDE SEQUENCE</scope>
    <source>
        <strain evidence="4">MF-1</strain>
    </source>
</reference>
<dbReference type="PROSITE" id="PS50994">
    <property type="entry name" value="INTEGRASE"/>
    <property type="match status" value="1"/>
</dbReference>